<name>A0A223HW46_THETR</name>
<reference evidence="3 4" key="1">
    <citation type="submission" date="2016-08" db="EMBL/GenBank/DDBJ databases">
        <title>A novel genetic cassette of butanologenic Thermoanaerobacterium thermosaccharolyticum that directly convert cellulose to butanol.</title>
        <authorList>
            <person name="Li T."/>
            <person name="He J."/>
        </authorList>
    </citation>
    <scope>NUCLEOTIDE SEQUENCE [LARGE SCALE GENOMIC DNA]</scope>
    <source>
        <strain evidence="3 4">TG57</strain>
    </source>
</reference>
<feature type="domain" description="Glycosyltransferase 2-like" evidence="2">
    <location>
        <begin position="3"/>
        <end position="119"/>
    </location>
</feature>
<dbReference type="InterPro" id="IPR011990">
    <property type="entry name" value="TPR-like_helical_dom_sf"/>
</dbReference>
<evidence type="ECO:0000259" key="2">
    <source>
        <dbReference type="Pfam" id="PF00535"/>
    </source>
</evidence>
<dbReference type="EMBL" id="CP016893">
    <property type="protein sequence ID" value="AST56700.1"/>
    <property type="molecule type" value="Genomic_DNA"/>
</dbReference>
<dbReference type="PANTHER" id="PTHR43630:SF2">
    <property type="entry name" value="GLYCOSYLTRANSFERASE"/>
    <property type="match status" value="1"/>
</dbReference>
<keyword evidence="1" id="KW-0802">TPR repeat</keyword>
<sequence>MLSLCMIVKNEENNLGRCLESVKDIVDEIIIVDTGSSDRTVDIAKSFGADVFYYKWRNDFSAARNFSLDKANGDWILLMDADDEIDREDRKKIKKLLEDEKIDAYLFETISYVGDKPGTDALSNLNVRIIKNKPEYRFVGAIHEQILMPILKHGGNVAEVPIKVYHYGYLNKNIKDKDKRNRNMTILKKELRKNPDNPFHNFNMGTEYMALGNYECAYNYFKKSYSALKNVKTGYTTKLIVRMIMCLNQLNKIDEALSLCNKSIEEYPNVTDIVFLKGMLHHRLNQLQEAIGCFRKCIDMGDPPLIDRFITGVGGFKAYYAMGEVYMDMKEYDNAIISYINSLKLNPLNKVILYKLSNAYFKKHDENTAVEKIMSHFDGSPEAFVILSDVFFLNGRYEQSLKCIGVALNSLKNNITYYIKGRTLMYLHRYNEAVEYFDMIDSGEYSCDSAIDNIICRLLTGKNIKKPMTILKKDFVEAYRVCFKFDLLVKEGVLSPLDEKDTRIYTDIIFLIFEKLFDIQEFDLFEKSLNMLNMVNEKDVLLKLGKLYFRHGAYKLAEEELTRSMKLFDVIDDEGLMILKILCSQNTEKIDA</sequence>
<dbReference type="CDD" id="cd02511">
    <property type="entry name" value="Beta4Glucosyltransferase"/>
    <property type="match status" value="1"/>
</dbReference>
<evidence type="ECO:0000313" key="4">
    <source>
        <dbReference type="Proteomes" id="UP000214975"/>
    </source>
</evidence>
<organism evidence="3 4">
    <name type="scientific">Thermoanaerobacterium thermosaccharolyticum</name>
    <name type="common">Clostridium thermosaccharolyticum</name>
    <dbReference type="NCBI Taxonomy" id="1517"/>
    <lineage>
        <taxon>Bacteria</taxon>
        <taxon>Bacillati</taxon>
        <taxon>Bacillota</taxon>
        <taxon>Clostridia</taxon>
        <taxon>Thermoanaerobacterales</taxon>
        <taxon>Thermoanaerobacteraceae</taxon>
        <taxon>Thermoanaerobacterium</taxon>
    </lineage>
</organism>
<dbReference type="InterPro" id="IPR001173">
    <property type="entry name" value="Glyco_trans_2-like"/>
</dbReference>
<keyword evidence="3" id="KW-0808">Transferase</keyword>
<proteinExistence type="predicted"/>
<dbReference type="Gene3D" id="3.90.550.10">
    <property type="entry name" value="Spore Coat Polysaccharide Biosynthesis Protein SpsA, Chain A"/>
    <property type="match status" value="1"/>
</dbReference>
<accession>A0A223HW46</accession>
<evidence type="ECO:0000256" key="1">
    <source>
        <dbReference type="PROSITE-ProRule" id="PRU00339"/>
    </source>
</evidence>
<dbReference type="Gene3D" id="1.25.40.10">
    <property type="entry name" value="Tetratricopeptide repeat domain"/>
    <property type="match status" value="3"/>
</dbReference>
<dbReference type="GO" id="GO:0016740">
    <property type="term" value="F:transferase activity"/>
    <property type="evidence" value="ECO:0007669"/>
    <property type="project" value="UniProtKB-KW"/>
</dbReference>
<evidence type="ECO:0000313" key="3">
    <source>
        <dbReference type="EMBL" id="AST56700.1"/>
    </source>
</evidence>
<feature type="repeat" description="TPR" evidence="1">
    <location>
        <begin position="316"/>
        <end position="349"/>
    </location>
</feature>
<protein>
    <submittedName>
        <fullName evidence="3">Glycosyl transferase family 2</fullName>
    </submittedName>
</protein>
<dbReference type="AlphaFoldDB" id="A0A223HW46"/>
<dbReference type="Pfam" id="PF13181">
    <property type="entry name" value="TPR_8"/>
    <property type="match status" value="2"/>
</dbReference>
<dbReference type="SUPFAM" id="SSF53448">
    <property type="entry name" value="Nucleotide-diphospho-sugar transferases"/>
    <property type="match status" value="1"/>
</dbReference>
<dbReference type="PANTHER" id="PTHR43630">
    <property type="entry name" value="POLY-BETA-1,6-N-ACETYL-D-GLUCOSAMINE SYNTHASE"/>
    <property type="match status" value="1"/>
</dbReference>
<dbReference type="PROSITE" id="PS50293">
    <property type="entry name" value="TPR_REGION"/>
    <property type="match status" value="1"/>
</dbReference>
<dbReference type="SMART" id="SM00028">
    <property type="entry name" value="TPR"/>
    <property type="match status" value="6"/>
</dbReference>
<dbReference type="InterPro" id="IPR019734">
    <property type="entry name" value="TPR_rpt"/>
</dbReference>
<dbReference type="Pfam" id="PF00535">
    <property type="entry name" value="Glycos_transf_2"/>
    <property type="match status" value="1"/>
</dbReference>
<dbReference type="RefSeq" id="WP_015312173.1">
    <property type="nucleotide sequence ID" value="NZ_CP016893.1"/>
</dbReference>
<dbReference type="PROSITE" id="PS50005">
    <property type="entry name" value="TPR"/>
    <property type="match status" value="1"/>
</dbReference>
<dbReference type="Proteomes" id="UP000214975">
    <property type="component" value="Chromosome"/>
</dbReference>
<dbReference type="InterPro" id="IPR029044">
    <property type="entry name" value="Nucleotide-diphossugar_trans"/>
</dbReference>
<dbReference type="SUPFAM" id="SSF48452">
    <property type="entry name" value="TPR-like"/>
    <property type="match status" value="2"/>
</dbReference>
<gene>
    <name evidence="3" type="ORF">Thert_00506</name>
</gene>